<gene>
    <name evidence="2" type="ORF">BO78DRAFT_466391</name>
</gene>
<dbReference type="Proteomes" id="UP000248423">
    <property type="component" value="Unassembled WGS sequence"/>
</dbReference>
<dbReference type="EMBL" id="KZ826318">
    <property type="protein sequence ID" value="PYI11239.1"/>
    <property type="molecule type" value="Genomic_DNA"/>
</dbReference>
<evidence type="ECO:0000313" key="3">
    <source>
        <dbReference type="Proteomes" id="UP000248423"/>
    </source>
</evidence>
<dbReference type="VEuPathDB" id="FungiDB:BO78DRAFT_466391"/>
<dbReference type="AlphaFoldDB" id="A0A319F5W2"/>
<dbReference type="STRING" id="1448318.A0A319F5W2"/>
<evidence type="ECO:0000313" key="2">
    <source>
        <dbReference type="EMBL" id="PYI11239.1"/>
    </source>
</evidence>
<organism evidence="2 3">
    <name type="scientific">Aspergillus sclerotiicarbonarius (strain CBS 121057 / IBT 28362)</name>
    <dbReference type="NCBI Taxonomy" id="1448318"/>
    <lineage>
        <taxon>Eukaryota</taxon>
        <taxon>Fungi</taxon>
        <taxon>Dikarya</taxon>
        <taxon>Ascomycota</taxon>
        <taxon>Pezizomycotina</taxon>
        <taxon>Eurotiomycetes</taxon>
        <taxon>Eurotiomycetidae</taxon>
        <taxon>Eurotiales</taxon>
        <taxon>Aspergillaceae</taxon>
        <taxon>Aspergillus</taxon>
        <taxon>Aspergillus subgen. Circumdati</taxon>
    </lineage>
</organism>
<dbReference type="OrthoDB" id="3527137at2759"/>
<name>A0A319F5W2_ASPSB</name>
<feature type="domain" description="DUF7770" evidence="1">
    <location>
        <begin position="36"/>
        <end position="171"/>
    </location>
</feature>
<protein>
    <recommendedName>
        <fullName evidence="1">DUF7770 domain-containing protein</fullName>
    </recommendedName>
</protein>
<sequence>MNIPTNPPFNPLQFIPPSTKQTTLSQPISHLLITAHEPLPRGGNHCTIYIPTTPSTSTPSSNTTPISSIQLDMTPSYTTPATTKPTNPAGAGSKGILILSALPYTLPPRATKSFRIDIRPGYKIADLVDLLVSEGRHKYEFNAEGEGCRFWVDGVVELFEEKGWVVDGDAEGGRKGDGSGQVGSVWLIDWGYSGIYPEGFDYVGIKKKRSFGPEFVDMLLEVIPNYEELFQHMRYIVFGLTTGRYLQENKVANI</sequence>
<evidence type="ECO:0000259" key="1">
    <source>
        <dbReference type="Pfam" id="PF24968"/>
    </source>
</evidence>
<accession>A0A319F5W2</accession>
<reference evidence="2 3" key="1">
    <citation type="submission" date="2018-02" db="EMBL/GenBank/DDBJ databases">
        <title>The genomes of Aspergillus section Nigri reveals drivers in fungal speciation.</title>
        <authorList>
            <consortium name="DOE Joint Genome Institute"/>
            <person name="Vesth T.C."/>
            <person name="Nybo J."/>
            <person name="Theobald S."/>
            <person name="Brandl J."/>
            <person name="Frisvad J.C."/>
            <person name="Nielsen K.F."/>
            <person name="Lyhne E.K."/>
            <person name="Kogle M.E."/>
            <person name="Kuo A."/>
            <person name="Riley R."/>
            <person name="Clum A."/>
            <person name="Nolan M."/>
            <person name="Lipzen A."/>
            <person name="Salamov A."/>
            <person name="Henrissat B."/>
            <person name="Wiebenga A."/>
            <person name="De vries R.P."/>
            <person name="Grigoriev I.V."/>
            <person name="Mortensen U.H."/>
            <person name="Andersen M.R."/>
            <person name="Baker S.E."/>
        </authorList>
    </citation>
    <scope>NUCLEOTIDE SEQUENCE [LARGE SCALE GENOMIC DNA]</scope>
    <source>
        <strain evidence="2 3">CBS 121057</strain>
    </source>
</reference>
<dbReference type="Pfam" id="PF24968">
    <property type="entry name" value="DUF7770"/>
    <property type="match status" value="1"/>
</dbReference>
<dbReference type="InterPro" id="IPR056672">
    <property type="entry name" value="DUF7770"/>
</dbReference>
<keyword evidence="3" id="KW-1185">Reference proteome</keyword>
<proteinExistence type="predicted"/>